<dbReference type="EMBL" id="NCKW01016862">
    <property type="protein sequence ID" value="POM60487.1"/>
    <property type="molecule type" value="Genomic_DNA"/>
</dbReference>
<organism evidence="2 3">
    <name type="scientific">Phytophthora palmivora</name>
    <dbReference type="NCBI Taxonomy" id="4796"/>
    <lineage>
        <taxon>Eukaryota</taxon>
        <taxon>Sar</taxon>
        <taxon>Stramenopiles</taxon>
        <taxon>Oomycota</taxon>
        <taxon>Peronosporomycetes</taxon>
        <taxon>Peronosporales</taxon>
        <taxon>Peronosporaceae</taxon>
        <taxon>Phytophthora</taxon>
    </lineage>
</organism>
<accession>A0A2P4X4L1</accession>
<sequence>MEVDTGRKPVPRLWATSDVCIFLEDRQAAIEYAKDQLVKAQERQKRFYVRDRTNTTFNIIDFVYVRAKLLNKDFRTPYYDITKDPTKNKLFLDGSFPIAKRIGTNSYKLVLPATLRLHDVFNVDQLKLSLGYPPEFFGRPVRRAAPVLFDDQGYRIYVIAALLKKRRHRGHIQYLVKWADLPDSENS</sequence>
<protein>
    <recommendedName>
        <fullName evidence="1">Chromo domain-containing protein</fullName>
    </recommendedName>
</protein>
<dbReference type="SUPFAM" id="SSF54160">
    <property type="entry name" value="Chromo domain-like"/>
    <property type="match status" value="1"/>
</dbReference>
<evidence type="ECO:0000313" key="3">
    <source>
        <dbReference type="Proteomes" id="UP000237271"/>
    </source>
</evidence>
<dbReference type="InterPro" id="IPR016197">
    <property type="entry name" value="Chromo-like_dom_sf"/>
</dbReference>
<proteinExistence type="predicted"/>
<dbReference type="Pfam" id="PF24626">
    <property type="entry name" value="SH3_Tf2-1"/>
    <property type="match status" value="1"/>
</dbReference>
<name>A0A2P4X4L1_9STRA</name>
<feature type="domain" description="Chromo" evidence="1">
    <location>
        <begin position="157"/>
        <end position="187"/>
    </location>
</feature>
<dbReference type="PROSITE" id="PS50013">
    <property type="entry name" value="CHROMO_2"/>
    <property type="match status" value="1"/>
</dbReference>
<dbReference type="OrthoDB" id="167591at2759"/>
<keyword evidence="3" id="KW-1185">Reference proteome</keyword>
<comment type="caution">
    <text evidence="2">The sequence shown here is derived from an EMBL/GenBank/DDBJ whole genome shotgun (WGS) entry which is preliminary data.</text>
</comment>
<evidence type="ECO:0000313" key="2">
    <source>
        <dbReference type="EMBL" id="POM60487.1"/>
    </source>
</evidence>
<evidence type="ECO:0000259" key="1">
    <source>
        <dbReference type="PROSITE" id="PS50013"/>
    </source>
</evidence>
<dbReference type="InterPro" id="IPR056924">
    <property type="entry name" value="SH3_Tf2-1"/>
</dbReference>
<dbReference type="Gene3D" id="2.40.50.40">
    <property type="match status" value="1"/>
</dbReference>
<dbReference type="AlphaFoldDB" id="A0A2P4X4L1"/>
<reference evidence="2 3" key="1">
    <citation type="journal article" date="2017" name="Genome Biol. Evol.">
        <title>Phytophthora megakarya and P. palmivora, closely related causal agents of cacao black pod rot, underwent increases in genome sizes and gene numbers by different mechanisms.</title>
        <authorList>
            <person name="Ali S.S."/>
            <person name="Shao J."/>
            <person name="Lary D.J."/>
            <person name="Kronmiller B."/>
            <person name="Shen D."/>
            <person name="Strem M.D."/>
            <person name="Amoako-Attah I."/>
            <person name="Akrofi A.Y."/>
            <person name="Begoude B.A."/>
            <person name="Ten Hoopen G.M."/>
            <person name="Coulibaly K."/>
            <person name="Kebe B.I."/>
            <person name="Melnick R.L."/>
            <person name="Guiltinan M.J."/>
            <person name="Tyler B.M."/>
            <person name="Meinhardt L.W."/>
            <person name="Bailey B.A."/>
        </authorList>
    </citation>
    <scope>NUCLEOTIDE SEQUENCE [LARGE SCALE GENOMIC DNA]</scope>
    <source>
        <strain evidence="3">sbr112.9</strain>
    </source>
</reference>
<gene>
    <name evidence="2" type="ORF">PHPALM_30647</name>
</gene>
<dbReference type="Proteomes" id="UP000237271">
    <property type="component" value="Unassembled WGS sequence"/>
</dbReference>
<dbReference type="InterPro" id="IPR000953">
    <property type="entry name" value="Chromo/chromo_shadow_dom"/>
</dbReference>